<evidence type="ECO:0000313" key="5">
    <source>
        <dbReference type="Proteomes" id="UP000095192"/>
    </source>
</evidence>
<proteinExistence type="inferred from homology"/>
<gene>
    <name evidence="4" type="ORF">cyc_07244</name>
</gene>
<dbReference type="InParanoid" id="A0A1D3D5C9"/>
<dbReference type="Gene3D" id="3.60.20.10">
    <property type="entry name" value="Glutamine Phosphoribosylpyrophosphate, subunit 1, domain 1"/>
    <property type="match status" value="1"/>
</dbReference>
<dbReference type="InterPro" id="IPR000426">
    <property type="entry name" value="Proteasome_asu_N"/>
</dbReference>
<dbReference type="PROSITE" id="PS51475">
    <property type="entry name" value="PROTEASOME_ALPHA_2"/>
    <property type="match status" value="1"/>
</dbReference>
<accession>A0A1D3D5C9</accession>
<evidence type="ECO:0000256" key="1">
    <source>
        <dbReference type="ARBA" id="ARBA00022942"/>
    </source>
</evidence>
<dbReference type="InterPro" id="IPR001353">
    <property type="entry name" value="Proteasome_sua/b"/>
</dbReference>
<keyword evidence="1 2" id="KW-0647">Proteasome</keyword>
<dbReference type="GO" id="GO:0019773">
    <property type="term" value="C:proteasome core complex, alpha-subunit complex"/>
    <property type="evidence" value="ECO:0007669"/>
    <property type="project" value="UniProtKB-UniRule"/>
</dbReference>
<dbReference type="FunCoup" id="A0A1D3D5C9">
    <property type="interactions" value="198"/>
</dbReference>
<dbReference type="Pfam" id="PF10584">
    <property type="entry name" value="Proteasome_A_N"/>
    <property type="match status" value="1"/>
</dbReference>
<comment type="similarity">
    <text evidence="2">Belongs to the peptidase T1A family.</text>
</comment>
<protein>
    <submittedName>
        <fullName evidence="4">Proteasome subunit alpha1</fullName>
    </submittedName>
</protein>
<dbReference type="Proteomes" id="UP000095192">
    <property type="component" value="Unassembled WGS sequence"/>
</dbReference>
<dbReference type="VEuPathDB" id="ToxoDB:cyc_07244"/>
<dbReference type="SMART" id="SM00948">
    <property type="entry name" value="Proteasome_A_N"/>
    <property type="match status" value="1"/>
</dbReference>
<keyword evidence="5" id="KW-1185">Reference proteome</keyword>
<name>A0A1D3D5C9_9EIME</name>
<dbReference type="InterPro" id="IPR050115">
    <property type="entry name" value="Proteasome_alpha"/>
</dbReference>
<dbReference type="EMBL" id="JROU02000661">
    <property type="protein sequence ID" value="OEH78644.1"/>
    <property type="molecule type" value="Genomic_DNA"/>
</dbReference>
<organism evidence="4 5">
    <name type="scientific">Cyclospora cayetanensis</name>
    <dbReference type="NCBI Taxonomy" id="88456"/>
    <lineage>
        <taxon>Eukaryota</taxon>
        <taxon>Sar</taxon>
        <taxon>Alveolata</taxon>
        <taxon>Apicomplexa</taxon>
        <taxon>Conoidasida</taxon>
        <taxon>Coccidia</taxon>
        <taxon>Eucoccidiorida</taxon>
        <taxon>Eimeriorina</taxon>
        <taxon>Eimeriidae</taxon>
        <taxon>Cyclospora</taxon>
    </lineage>
</organism>
<dbReference type="AlphaFoldDB" id="A0A1D3D5C9"/>
<dbReference type="GO" id="GO:0006511">
    <property type="term" value="P:ubiquitin-dependent protein catabolic process"/>
    <property type="evidence" value="ECO:0007669"/>
    <property type="project" value="InterPro"/>
</dbReference>
<dbReference type="VEuPathDB" id="ToxoDB:LOC34623244"/>
<evidence type="ECO:0000259" key="3">
    <source>
        <dbReference type="SMART" id="SM00948"/>
    </source>
</evidence>
<comment type="caution">
    <text evidence="4">The sequence shown here is derived from an EMBL/GenBank/DDBJ whole genome shotgun (WGS) entry which is preliminary data.</text>
</comment>
<feature type="domain" description="Proteasome alpha-type subunits" evidence="3">
    <location>
        <begin position="242"/>
        <end position="264"/>
    </location>
</feature>
<dbReference type="InterPro" id="IPR029055">
    <property type="entry name" value="Ntn_hydrolases_N"/>
</dbReference>
<evidence type="ECO:0000256" key="2">
    <source>
        <dbReference type="PROSITE-ProRule" id="PRU00808"/>
    </source>
</evidence>
<reference evidence="4 5" key="1">
    <citation type="journal article" date="2016" name="BMC Genomics">
        <title>Comparative genomics reveals Cyclospora cayetanensis possesses coccidia-like metabolism and invasion components but unique surface antigens.</title>
        <authorList>
            <person name="Liu S."/>
            <person name="Wang L."/>
            <person name="Zheng H."/>
            <person name="Xu Z."/>
            <person name="Roellig D.M."/>
            <person name="Li N."/>
            <person name="Frace M.A."/>
            <person name="Tang K."/>
            <person name="Arrowood M.J."/>
            <person name="Moss D.M."/>
            <person name="Zhang L."/>
            <person name="Feng Y."/>
            <person name="Xiao L."/>
        </authorList>
    </citation>
    <scope>NUCLEOTIDE SEQUENCE [LARGE SCALE GENOMIC DNA]</scope>
    <source>
        <strain evidence="4 5">CHN_HEN01</strain>
    </source>
</reference>
<sequence>MLSRQRLAPISLFSHMHRQQKLYSRGRCRGLAKQELKDDNHDVRCDEGYSKISADGEEQQGDLHAPPPFLCCRPLFHRPLQLLPFLQVSLLLSELLALVRCVCAPLAKEGVARRVLGVLPGKVSFNGTEEGQDTKKIRYPGNVFYPLLCSTVAAAAAGGFAATAPGAKISFCAKRRSQRHPQGYCTDSTALSLAAEAIRGPIVAIYPASPEKSTAETTTVQHAENFRVRVVQMARGSGQAMYDRHITIFSPDGNLYQVEYAIKAVKNCNLTSIAIKGENAACLVVQRKVGQQQLQQDKLLDRSYVTSVYSLSKGIGSSLIGIQADCRSMAVRAQQEAAEFAYKYGYSMPPRALATRLADLNQVYTQFAYMRLHACTGVIIAIDEEDGPQVFKFDPAGFVAGYRACASGAKEQEANNLLEKLLKKKKTETPEQVIRLAISALQQVLASDLKAEDIEVGVVSKAEPDFRRLSEQEIEAHLTAIAEQD</sequence>
<dbReference type="Pfam" id="PF00227">
    <property type="entry name" value="Proteasome"/>
    <property type="match status" value="1"/>
</dbReference>
<dbReference type="PANTHER" id="PTHR11599">
    <property type="entry name" value="PROTEASOME SUBUNIT ALPHA/BETA"/>
    <property type="match status" value="1"/>
</dbReference>
<dbReference type="SUPFAM" id="SSF56235">
    <property type="entry name" value="N-terminal nucleophile aminohydrolases (Ntn hydrolases)"/>
    <property type="match status" value="1"/>
</dbReference>
<dbReference type="InterPro" id="IPR023332">
    <property type="entry name" value="Proteasome_alpha-type"/>
</dbReference>
<evidence type="ECO:0000313" key="4">
    <source>
        <dbReference type="EMBL" id="OEH78644.1"/>
    </source>
</evidence>